<dbReference type="InterPro" id="IPR005467">
    <property type="entry name" value="His_kinase_dom"/>
</dbReference>
<evidence type="ECO:0000313" key="6">
    <source>
        <dbReference type="EMBL" id="MEE2034609.1"/>
    </source>
</evidence>
<dbReference type="Proteomes" id="UP001331936">
    <property type="component" value="Unassembled WGS sequence"/>
</dbReference>
<keyword evidence="7" id="KW-1185">Reference proteome</keyword>
<dbReference type="InterPro" id="IPR036890">
    <property type="entry name" value="HATPase_C_sf"/>
</dbReference>
<keyword evidence="4" id="KW-0812">Transmembrane</keyword>
<dbReference type="Pfam" id="PF02518">
    <property type="entry name" value="HATPase_c"/>
    <property type="match status" value="1"/>
</dbReference>
<organism evidence="6 7">
    <name type="scientific">Rhodococcus chondri</name>
    <dbReference type="NCBI Taxonomy" id="3065941"/>
    <lineage>
        <taxon>Bacteria</taxon>
        <taxon>Bacillati</taxon>
        <taxon>Actinomycetota</taxon>
        <taxon>Actinomycetes</taxon>
        <taxon>Mycobacteriales</taxon>
        <taxon>Nocardiaceae</taxon>
        <taxon>Rhodococcus</taxon>
    </lineage>
</organism>
<dbReference type="GO" id="GO:0016301">
    <property type="term" value="F:kinase activity"/>
    <property type="evidence" value="ECO:0007669"/>
    <property type="project" value="UniProtKB-KW"/>
</dbReference>
<gene>
    <name evidence="6" type="ORF">Q8814_21235</name>
</gene>
<keyword evidence="1" id="KW-0808">Transferase</keyword>
<comment type="caution">
    <text evidence="6">The sequence shown here is derived from an EMBL/GenBank/DDBJ whole genome shotgun (WGS) entry which is preliminary data.</text>
</comment>
<feature type="transmembrane region" description="Helical" evidence="4">
    <location>
        <begin position="27"/>
        <end position="48"/>
    </location>
</feature>
<dbReference type="SMART" id="SM00387">
    <property type="entry name" value="HATPase_c"/>
    <property type="match status" value="1"/>
</dbReference>
<dbReference type="EMBL" id="JAUZMZ010000164">
    <property type="protein sequence ID" value="MEE2034609.1"/>
    <property type="molecule type" value="Genomic_DNA"/>
</dbReference>
<dbReference type="PROSITE" id="PS50109">
    <property type="entry name" value="HIS_KIN"/>
    <property type="match status" value="1"/>
</dbReference>
<keyword evidence="2 6" id="KW-0418">Kinase</keyword>
<dbReference type="InterPro" id="IPR050482">
    <property type="entry name" value="Sensor_HK_TwoCompSys"/>
</dbReference>
<dbReference type="Gene3D" id="3.30.565.10">
    <property type="entry name" value="Histidine kinase-like ATPase, C-terminal domain"/>
    <property type="match status" value="1"/>
</dbReference>
<proteinExistence type="predicted"/>
<dbReference type="InterPro" id="IPR003594">
    <property type="entry name" value="HATPase_dom"/>
</dbReference>
<evidence type="ECO:0000256" key="1">
    <source>
        <dbReference type="ARBA" id="ARBA00022679"/>
    </source>
</evidence>
<keyword evidence="3" id="KW-0902">Two-component regulatory system</keyword>
<feature type="domain" description="Histidine kinase" evidence="5">
    <location>
        <begin position="207"/>
        <end position="295"/>
    </location>
</feature>
<keyword evidence="4" id="KW-0472">Membrane</keyword>
<evidence type="ECO:0000256" key="2">
    <source>
        <dbReference type="ARBA" id="ARBA00022777"/>
    </source>
</evidence>
<evidence type="ECO:0000313" key="7">
    <source>
        <dbReference type="Proteomes" id="UP001331936"/>
    </source>
</evidence>
<dbReference type="CDD" id="cd16917">
    <property type="entry name" value="HATPase_UhpB-NarQ-NarX-like"/>
    <property type="match status" value="1"/>
</dbReference>
<dbReference type="Gene3D" id="1.20.5.1930">
    <property type="match status" value="1"/>
</dbReference>
<reference evidence="6 7" key="1">
    <citation type="submission" date="2023-08" db="EMBL/GenBank/DDBJ databases">
        <authorList>
            <person name="Girao M."/>
            <person name="Carvalho M.F."/>
        </authorList>
    </citation>
    <scope>NUCLEOTIDE SEQUENCE [LARGE SCALE GENOMIC DNA]</scope>
    <source>
        <strain evidence="6 7">CC-R104</strain>
    </source>
</reference>
<dbReference type="Pfam" id="PF07730">
    <property type="entry name" value="HisKA_3"/>
    <property type="match status" value="1"/>
</dbReference>
<evidence type="ECO:0000259" key="5">
    <source>
        <dbReference type="PROSITE" id="PS50109"/>
    </source>
</evidence>
<dbReference type="InterPro" id="IPR011712">
    <property type="entry name" value="Sig_transdc_His_kin_sub3_dim/P"/>
</dbReference>
<evidence type="ECO:0000256" key="4">
    <source>
        <dbReference type="SAM" id="Phobius"/>
    </source>
</evidence>
<keyword evidence="4" id="KW-1133">Transmembrane helix</keyword>
<evidence type="ECO:0000256" key="3">
    <source>
        <dbReference type="ARBA" id="ARBA00023012"/>
    </source>
</evidence>
<accession>A0ABU7JX53</accession>
<sequence length="300" mass="31560">MRTGLLATAVTMAGSQSGGLPPSSLTTWIGFGLLFALNAAIGTVTLRIGERDQARTRELIEAITELERTNVRFEQALSENQALHEQLLLQAREAGIDDERRRLAAEIHDTLAQGLTGIVTQLQAAQDTTDPAAAGRHVERAAALARRSLGEARRSVQNLAPQALEHSTLEDALSHTVRAWSAESGIRADFTVTGTTEPLHEDIGATLLRITQGALANVGKHAAAERVGVTVSYMGDEVSVDVRDDGCGFDPATGSVRGFGLRGMQSRAARIAGTVNVESETGAGTAVSVRVPLVKAGTGP</sequence>
<dbReference type="PANTHER" id="PTHR24421">
    <property type="entry name" value="NITRATE/NITRITE SENSOR PROTEIN NARX-RELATED"/>
    <property type="match status" value="1"/>
</dbReference>
<dbReference type="SUPFAM" id="SSF55874">
    <property type="entry name" value="ATPase domain of HSP90 chaperone/DNA topoisomerase II/histidine kinase"/>
    <property type="match status" value="1"/>
</dbReference>
<dbReference type="PANTHER" id="PTHR24421:SF62">
    <property type="entry name" value="SENSORY TRANSDUCTION HISTIDINE KINASE"/>
    <property type="match status" value="1"/>
</dbReference>
<protein>
    <submittedName>
        <fullName evidence="6">Sensor histidine kinase</fullName>
    </submittedName>
</protein>
<name>A0ABU7JX53_9NOCA</name>